<name>A0A2P4UMR6_9ACTN</name>
<dbReference type="PIRSF" id="PIRSF006603">
    <property type="entry name" value="DinF"/>
    <property type="match status" value="1"/>
</dbReference>
<dbReference type="EMBL" id="MTBP01000001">
    <property type="protein sequence ID" value="POM26338.1"/>
    <property type="molecule type" value="Genomic_DNA"/>
</dbReference>
<evidence type="ECO:0000256" key="5">
    <source>
        <dbReference type="ARBA" id="ARBA00022692"/>
    </source>
</evidence>
<dbReference type="PANTHER" id="PTHR42893">
    <property type="entry name" value="PROTEIN DETOXIFICATION 44, CHLOROPLASTIC-RELATED"/>
    <property type="match status" value="1"/>
</dbReference>
<dbReference type="Proteomes" id="UP000242367">
    <property type="component" value="Unassembled WGS sequence"/>
</dbReference>
<keyword evidence="6 8" id="KW-1133">Transmembrane helix</keyword>
<sequence>MLGPRDREILRLAVPAFGALVAEPLFLLSDSAIVGHLGTESLGALGVAGQILATLVYLCVFLAYGTTAGVARLVGAGDLRAAVRQGVDGVWLAALIGVALVVLGFPLVPSLVDLFGASAAVAPHAETYLRVSLFGIPGMLVVLAGTGVLRGLQDTRTPLAVSVGGFSVNLALNALFVLVLDRGIAGSAAGTVLAQTGSAAVYVAVVLRAARRHGASVRPDTAGLRTAATAGVALLLRTAALRAVLLVGTSVAARMGDPQIAAYQVGFQIWTLLAFALDAIAIAGQAVTGRYLGAADPADARDVTRRMVRWGVGCGVVFGALVLAVRPWLPGLFTDDADVRRLLLASLIVVALMQPVAGAVFVLDGILIGAGDGAYLARTTVLATAVFLPAALAARHAGLVALWLAIGLWMATRLVTLTARARGDAWLVTGAVRH</sequence>
<reference evidence="9 10" key="1">
    <citation type="journal article" date="2017" name="Chemistry">
        <title>Isolation, Biosynthesis and Chemical Modifications of Rubterolones A-F: Rare Tropolone Alkaloids from Actinomadura sp. 5-2.</title>
        <authorList>
            <person name="Guo H."/>
            <person name="Benndorf R."/>
            <person name="Leichnitz D."/>
            <person name="Klassen J.L."/>
            <person name="Vollmers J."/>
            <person name="Gorls H."/>
            <person name="Steinacker M."/>
            <person name="Weigel C."/>
            <person name="Dahse H.M."/>
            <person name="Kaster A.K."/>
            <person name="de Beer Z.W."/>
            <person name="Poulsen M."/>
            <person name="Beemelmanns C."/>
        </authorList>
    </citation>
    <scope>NUCLEOTIDE SEQUENCE [LARGE SCALE GENOMIC DNA]</scope>
    <source>
        <strain evidence="9 10">5-2</strain>
    </source>
</reference>
<feature type="transmembrane region" description="Helical" evidence="8">
    <location>
        <begin position="192"/>
        <end position="210"/>
    </location>
</feature>
<feature type="transmembrane region" description="Helical" evidence="8">
    <location>
        <begin position="400"/>
        <end position="419"/>
    </location>
</feature>
<feature type="transmembrane region" description="Helical" evidence="8">
    <location>
        <begin position="128"/>
        <end position="152"/>
    </location>
</feature>
<evidence type="ECO:0000256" key="2">
    <source>
        <dbReference type="ARBA" id="ARBA00010199"/>
    </source>
</evidence>
<comment type="caution">
    <text evidence="9">The sequence shown here is derived from an EMBL/GenBank/DDBJ whole genome shotgun (WGS) entry which is preliminary data.</text>
</comment>
<feature type="transmembrane region" description="Helical" evidence="8">
    <location>
        <begin position="341"/>
        <end position="363"/>
    </location>
</feature>
<evidence type="ECO:0000313" key="9">
    <source>
        <dbReference type="EMBL" id="POM26338.1"/>
    </source>
</evidence>
<feature type="transmembrane region" description="Helical" evidence="8">
    <location>
        <begin position="267"/>
        <end position="287"/>
    </location>
</feature>
<dbReference type="GO" id="GO:0015297">
    <property type="term" value="F:antiporter activity"/>
    <property type="evidence" value="ECO:0007669"/>
    <property type="project" value="InterPro"/>
</dbReference>
<dbReference type="InterPro" id="IPR002528">
    <property type="entry name" value="MATE_fam"/>
</dbReference>
<keyword evidence="3" id="KW-0813">Transport</keyword>
<dbReference type="GO" id="GO:0042910">
    <property type="term" value="F:xenobiotic transmembrane transporter activity"/>
    <property type="evidence" value="ECO:0007669"/>
    <property type="project" value="InterPro"/>
</dbReference>
<proteinExistence type="inferred from homology"/>
<keyword evidence="5 8" id="KW-0812">Transmembrane</keyword>
<feature type="transmembrane region" description="Helical" evidence="8">
    <location>
        <begin position="222"/>
        <end position="247"/>
    </location>
</feature>
<gene>
    <name evidence="9" type="primary">dinF</name>
    <name evidence="9" type="ORF">BTM25_07350</name>
</gene>
<dbReference type="RefSeq" id="WP_103561321.1">
    <property type="nucleotide sequence ID" value="NZ_MTBP01000001.1"/>
</dbReference>
<evidence type="ECO:0000256" key="7">
    <source>
        <dbReference type="ARBA" id="ARBA00023136"/>
    </source>
</evidence>
<evidence type="ECO:0000256" key="3">
    <source>
        <dbReference type="ARBA" id="ARBA00022448"/>
    </source>
</evidence>
<dbReference type="CDD" id="cd13136">
    <property type="entry name" value="MATE_DinF_like"/>
    <property type="match status" value="1"/>
</dbReference>
<feature type="transmembrane region" description="Helical" evidence="8">
    <location>
        <begin position="308"/>
        <end position="329"/>
    </location>
</feature>
<evidence type="ECO:0000256" key="6">
    <source>
        <dbReference type="ARBA" id="ARBA00022989"/>
    </source>
</evidence>
<comment type="subcellular location">
    <subcellularLocation>
        <location evidence="1">Cell membrane</location>
        <topology evidence="1">Multi-pass membrane protein</topology>
    </subcellularLocation>
</comment>
<dbReference type="Pfam" id="PF01554">
    <property type="entry name" value="MatE"/>
    <property type="match status" value="2"/>
</dbReference>
<protein>
    <submittedName>
        <fullName evidence="9">DNA-damage-inducible protein F</fullName>
    </submittedName>
</protein>
<keyword evidence="10" id="KW-1185">Reference proteome</keyword>
<dbReference type="InterPro" id="IPR044644">
    <property type="entry name" value="DinF-like"/>
</dbReference>
<feature type="transmembrane region" description="Helical" evidence="8">
    <location>
        <begin position="159"/>
        <end position="180"/>
    </location>
</feature>
<dbReference type="AlphaFoldDB" id="A0A2P4UMR6"/>
<dbReference type="NCBIfam" id="TIGR00797">
    <property type="entry name" value="matE"/>
    <property type="match status" value="1"/>
</dbReference>
<comment type="similarity">
    <text evidence="2">Belongs to the multi antimicrobial extrusion (MATE) (TC 2.A.66.1) family.</text>
</comment>
<keyword evidence="4" id="KW-1003">Cell membrane</keyword>
<feature type="transmembrane region" description="Helical" evidence="8">
    <location>
        <begin position="89"/>
        <end position="108"/>
    </location>
</feature>
<evidence type="ECO:0000313" key="10">
    <source>
        <dbReference type="Proteomes" id="UP000242367"/>
    </source>
</evidence>
<evidence type="ECO:0000256" key="8">
    <source>
        <dbReference type="SAM" id="Phobius"/>
    </source>
</evidence>
<feature type="transmembrane region" description="Helical" evidence="8">
    <location>
        <begin position="12"/>
        <end position="29"/>
    </location>
</feature>
<keyword evidence="7 8" id="KW-0472">Membrane</keyword>
<accession>A0A2P4UMR6</accession>
<feature type="transmembrane region" description="Helical" evidence="8">
    <location>
        <begin position="41"/>
        <end position="64"/>
    </location>
</feature>
<dbReference type="InterPro" id="IPR048279">
    <property type="entry name" value="MdtK-like"/>
</dbReference>
<evidence type="ECO:0000256" key="1">
    <source>
        <dbReference type="ARBA" id="ARBA00004651"/>
    </source>
</evidence>
<dbReference type="PANTHER" id="PTHR42893:SF46">
    <property type="entry name" value="PROTEIN DETOXIFICATION 44, CHLOROPLASTIC"/>
    <property type="match status" value="1"/>
</dbReference>
<dbReference type="GO" id="GO:0005886">
    <property type="term" value="C:plasma membrane"/>
    <property type="evidence" value="ECO:0007669"/>
    <property type="project" value="UniProtKB-SubCell"/>
</dbReference>
<feature type="transmembrane region" description="Helical" evidence="8">
    <location>
        <begin position="375"/>
        <end position="394"/>
    </location>
</feature>
<evidence type="ECO:0000256" key="4">
    <source>
        <dbReference type="ARBA" id="ARBA00022475"/>
    </source>
</evidence>
<organism evidence="9 10">
    <name type="scientific">Actinomadura rubteroloni</name>
    <dbReference type="NCBI Taxonomy" id="1926885"/>
    <lineage>
        <taxon>Bacteria</taxon>
        <taxon>Bacillati</taxon>
        <taxon>Actinomycetota</taxon>
        <taxon>Actinomycetes</taxon>
        <taxon>Streptosporangiales</taxon>
        <taxon>Thermomonosporaceae</taxon>
        <taxon>Actinomadura</taxon>
    </lineage>
</organism>